<dbReference type="GO" id="GO:0030272">
    <property type="term" value="F:5-formyltetrahydrofolate cyclo-ligase activity"/>
    <property type="evidence" value="ECO:0007669"/>
    <property type="project" value="UniProtKB-EC"/>
</dbReference>
<dbReference type="GO" id="GO:0035999">
    <property type="term" value="P:tetrahydrofolate interconversion"/>
    <property type="evidence" value="ECO:0007669"/>
    <property type="project" value="TreeGrafter"/>
</dbReference>
<dbReference type="Pfam" id="PF01812">
    <property type="entry name" value="5-FTHF_cyc-lig"/>
    <property type="match status" value="1"/>
</dbReference>
<keyword evidence="3" id="KW-0067">ATP-binding</keyword>
<dbReference type="PANTHER" id="PTHR23407:SF1">
    <property type="entry name" value="5-FORMYLTETRAHYDROFOLATE CYCLO-LIGASE"/>
    <property type="match status" value="1"/>
</dbReference>
<name>A0A3B0WMF8_9ZZZZ</name>
<keyword evidence="2" id="KW-0547">Nucleotide-binding</keyword>
<dbReference type="EMBL" id="UOFF01000335">
    <property type="protein sequence ID" value="VAW57115.1"/>
    <property type="molecule type" value="Genomic_DNA"/>
</dbReference>
<evidence type="ECO:0000313" key="4">
    <source>
        <dbReference type="EMBL" id="VAW57115.1"/>
    </source>
</evidence>
<dbReference type="EC" id="6.3.3.2" evidence="4"/>
<protein>
    <submittedName>
        <fullName evidence="4">5-formyltetrahydrofolate cyclo-ligase</fullName>
        <ecNumber evidence="4">6.3.3.2</ecNumber>
    </submittedName>
</protein>
<dbReference type="SUPFAM" id="SSF100950">
    <property type="entry name" value="NagB/RpiA/CoA transferase-like"/>
    <property type="match status" value="1"/>
</dbReference>
<dbReference type="InterPro" id="IPR024185">
    <property type="entry name" value="FTHF_cligase-like_sf"/>
</dbReference>
<dbReference type="PANTHER" id="PTHR23407">
    <property type="entry name" value="ATPASE INHIBITOR/5-FORMYLTETRAHYDROFOLATE CYCLO-LIGASE"/>
    <property type="match status" value="1"/>
</dbReference>
<comment type="similarity">
    <text evidence="1">Belongs to the 5-formyltetrahydrofolate cyclo-ligase family.</text>
</comment>
<gene>
    <name evidence="4" type="ORF">MNBD_GAMMA07-142</name>
</gene>
<accession>A0A3B0WMF8</accession>
<keyword evidence="4" id="KW-0436">Ligase</keyword>
<evidence type="ECO:0000256" key="1">
    <source>
        <dbReference type="ARBA" id="ARBA00010638"/>
    </source>
</evidence>
<evidence type="ECO:0000256" key="3">
    <source>
        <dbReference type="ARBA" id="ARBA00022840"/>
    </source>
</evidence>
<dbReference type="AlphaFoldDB" id="A0A3B0WMF8"/>
<organism evidence="4">
    <name type="scientific">hydrothermal vent metagenome</name>
    <dbReference type="NCBI Taxonomy" id="652676"/>
    <lineage>
        <taxon>unclassified sequences</taxon>
        <taxon>metagenomes</taxon>
        <taxon>ecological metagenomes</taxon>
    </lineage>
</organism>
<evidence type="ECO:0000256" key="2">
    <source>
        <dbReference type="ARBA" id="ARBA00022741"/>
    </source>
</evidence>
<dbReference type="NCBIfam" id="TIGR02727">
    <property type="entry name" value="MTHFS_bact"/>
    <property type="match status" value="1"/>
</dbReference>
<reference evidence="4" key="1">
    <citation type="submission" date="2018-06" db="EMBL/GenBank/DDBJ databases">
        <authorList>
            <person name="Zhirakovskaya E."/>
        </authorList>
    </citation>
    <scope>NUCLEOTIDE SEQUENCE</scope>
</reference>
<dbReference type="GO" id="GO:0005524">
    <property type="term" value="F:ATP binding"/>
    <property type="evidence" value="ECO:0007669"/>
    <property type="project" value="UniProtKB-KW"/>
</dbReference>
<dbReference type="PIRSF" id="PIRSF006806">
    <property type="entry name" value="FTHF_cligase"/>
    <property type="match status" value="1"/>
</dbReference>
<proteinExistence type="inferred from homology"/>
<dbReference type="InterPro" id="IPR037171">
    <property type="entry name" value="NagB/RpiA_transferase-like"/>
</dbReference>
<dbReference type="Gene3D" id="3.40.50.10420">
    <property type="entry name" value="NagB/RpiA/CoA transferase-like"/>
    <property type="match status" value="1"/>
</dbReference>
<sequence>MTATPSALLRKSLRQQRKTLDKHTQSEHALALDNHIKNSLLFKRSKRIAAYLAADGEIDPSLIIKRALQLNKKIYLPVVSPFGQHLYFAPFTENCKMKLNRYQIAEPDVPPQLWLKPRQLDLILMPLVGFDKSGNRLGMGGGYYDRSFSFCHYRKAAYKPYLIGLAHQLQEVEQLSVQTHDIPMQFIATEQHIQRCK</sequence>
<dbReference type="InterPro" id="IPR002698">
    <property type="entry name" value="FTHF_cligase"/>
</dbReference>
<dbReference type="GO" id="GO:0009396">
    <property type="term" value="P:folic acid-containing compound biosynthetic process"/>
    <property type="evidence" value="ECO:0007669"/>
    <property type="project" value="TreeGrafter"/>
</dbReference>